<dbReference type="KEGG" id="moj:D7D94_06245"/>
<dbReference type="AlphaFoldDB" id="A0A6I6E085"/>
<protein>
    <submittedName>
        <fullName evidence="1">DUF3046 domain-containing protein</fullName>
    </submittedName>
</protein>
<accession>A0A6I6E085</accession>
<sequence length="72" mass="7899">MRRSEFLRAVDEEFGGRASSLVSDLVLTGIGRTAQEALDAGVPPQEIWLALCADTDVPPSRRYGAGRQEPRR</sequence>
<evidence type="ECO:0000313" key="2">
    <source>
        <dbReference type="Proteomes" id="UP000422989"/>
    </source>
</evidence>
<gene>
    <name evidence="1" type="ORF">D7D94_06245</name>
</gene>
<dbReference type="Proteomes" id="UP000422989">
    <property type="component" value="Chromosome"/>
</dbReference>
<keyword evidence="2" id="KW-1185">Reference proteome</keyword>
<evidence type="ECO:0000313" key="1">
    <source>
        <dbReference type="EMBL" id="QGU27309.1"/>
    </source>
</evidence>
<dbReference type="Pfam" id="PF11248">
    <property type="entry name" value="DUF3046"/>
    <property type="match status" value="1"/>
</dbReference>
<name>A0A6I6E085_9MICO</name>
<dbReference type="RefSeq" id="WP_156241799.1">
    <property type="nucleotide sequence ID" value="NZ_BAAAZL010000001.1"/>
</dbReference>
<proteinExistence type="predicted"/>
<reference evidence="1 2" key="1">
    <citation type="submission" date="2018-09" db="EMBL/GenBank/DDBJ databases">
        <title>Whole genome sequencing of Microbacterium oryzae strain MB-10T.</title>
        <authorList>
            <person name="Das S.K."/>
        </authorList>
    </citation>
    <scope>NUCLEOTIDE SEQUENCE [LARGE SCALE GENOMIC DNA]</scope>
    <source>
        <strain evidence="1 2">MB-10</strain>
    </source>
</reference>
<dbReference type="InterPro" id="IPR021408">
    <property type="entry name" value="DUF3046"/>
</dbReference>
<organism evidence="1 2">
    <name type="scientific">Microbacterium oryzae</name>
    <dbReference type="NCBI Taxonomy" id="743009"/>
    <lineage>
        <taxon>Bacteria</taxon>
        <taxon>Bacillati</taxon>
        <taxon>Actinomycetota</taxon>
        <taxon>Actinomycetes</taxon>
        <taxon>Micrococcales</taxon>
        <taxon>Microbacteriaceae</taxon>
        <taxon>Microbacterium</taxon>
    </lineage>
</organism>
<dbReference type="EMBL" id="CP032550">
    <property type="protein sequence ID" value="QGU27309.1"/>
    <property type="molecule type" value="Genomic_DNA"/>
</dbReference>
<dbReference type="OrthoDB" id="3215033at2"/>